<dbReference type="AlphaFoldDB" id="A0A8T0FEP5"/>
<reference evidence="1" key="2">
    <citation type="submission" date="2020-06" db="EMBL/GenBank/DDBJ databases">
        <authorList>
            <person name="Sheffer M."/>
        </authorList>
    </citation>
    <scope>NUCLEOTIDE SEQUENCE</scope>
</reference>
<dbReference type="Proteomes" id="UP000807504">
    <property type="component" value="Unassembled WGS sequence"/>
</dbReference>
<proteinExistence type="predicted"/>
<evidence type="ECO:0000313" key="2">
    <source>
        <dbReference type="Proteomes" id="UP000807504"/>
    </source>
</evidence>
<accession>A0A8T0FEP5</accession>
<dbReference type="Gene3D" id="3.30.420.10">
    <property type="entry name" value="Ribonuclease H-like superfamily/Ribonuclease H"/>
    <property type="match status" value="1"/>
</dbReference>
<dbReference type="EMBL" id="JABXBU010000012">
    <property type="protein sequence ID" value="KAF8788792.1"/>
    <property type="molecule type" value="Genomic_DNA"/>
</dbReference>
<reference evidence="1" key="1">
    <citation type="journal article" date="2020" name="bioRxiv">
        <title>Chromosome-level reference genome of the European wasp spider Argiope bruennichi: a resource for studies on range expansion and evolutionary adaptation.</title>
        <authorList>
            <person name="Sheffer M.M."/>
            <person name="Hoppe A."/>
            <person name="Krehenwinkel H."/>
            <person name="Uhl G."/>
            <person name="Kuss A.W."/>
            <person name="Jensen L."/>
            <person name="Jensen C."/>
            <person name="Gillespie R.G."/>
            <person name="Hoff K.J."/>
            <person name="Prost S."/>
        </authorList>
    </citation>
    <scope>NUCLEOTIDE SEQUENCE</scope>
</reference>
<sequence length="109" mass="12598">MCRDIWYQHDGPSDHSTIVERDYLNRAQGNDIGWTHHWSPRSPDLSTMGFLFVLVMRSSVDPRRTVNGPCCTNSGRHSIVHDMSSVFENVGRSRQRRCESCVHSYGRNF</sequence>
<gene>
    <name evidence="1" type="ORF">HNY73_006798</name>
</gene>
<comment type="caution">
    <text evidence="1">The sequence shown here is derived from an EMBL/GenBank/DDBJ whole genome shotgun (WGS) entry which is preliminary data.</text>
</comment>
<protein>
    <submittedName>
        <fullName evidence="1">Uncharacterized protein</fullName>
    </submittedName>
</protein>
<name>A0A8T0FEP5_ARGBR</name>
<keyword evidence="2" id="KW-1185">Reference proteome</keyword>
<dbReference type="GO" id="GO:0003676">
    <property type="term" value="F:nucleic acid binding"/>
    <property type="evidence" value="ECO:0007669"/>
    <property type="project" value="InterPro"/>
</dbReference>
<evidence type="ECO:0000313" key="1">
    <source>
        <dbReference type="EMBL" id="KAF8788792.1"/>
    </source>
</evidence>
<organism evidence="1 2">
    <name type="scientific">Argiope bruennichi</name>
    <name type="common">Wasp spider</name>
    <name type="synonym">Aranea bruennichi</name>
    <dbReference type="NCBI Taxonomy" id="94029"/>
    <lineage>
        <taxon>Eukaryota</taxon>
        <taxon>Metazoa</taxon>
        <taxon>Ecdysozoa</taxon>
        <taxon>Arthropoda</taxon>
        <taxon>Chelicerata</taxon>
        <taxon>Arachnida</taxon>
        <taxon>Araneae</taxon>
        <taxon>Araneomorphae</taxon>
        <taxon>Entelegynae</taxon>
        <taxon>Araneoidea</taxon>
        <taxon>Araneidae</taxon>
        <taxon>Argiope</taxon>
    </lineage>
</organism>
<dbReference type="InterPro" id="IPR036397">
    <property type="entry name" value="RNaseH_sf"/>
</dbReference>